<evidence type="ECO:0000313" key="17">
    <source>
        <dbReference type="Proteomes" id="UP000476176"/>
    </source>
</evidence>
<name>A0A6A3UNN3_9STRA</name>
<dbReference type="EMBL" id="QXGA01000088">
    <property type="protein sequence ID" value="KAE9152886.1"/>
    <property type="molecule type" value="Genomic_DNA"/>
</dbReference>
<evidence type="ECO:0000313" key="10">
    <source>
        <dbReference type="Proteomes" id="UP000429523"/>
    </source>
</evidence>
<organism evidence="5 14">
    <name type="scientific">Phytophthora fragariae</name>
    <dbReference type="NCBI Taxonomy" id="53985"/>
    <lineage>
        <taxon>Eukaryota</taxon>
        <taxon>Sar</taxon>
        <taxon>Stramenopiles</taxon>
        <taxon>Oomycota</taxon>
        <taxon>Peronosporomycetes</taxon>
        <taxon>Peronosporales</taxon>
        <taxon>Peronosporaceae</taxon>
        <taxon>Phytophthora</taxon>
    </lineage>
</organism>
<evidence type="ECO:0000313" key="12">
    <source>
        <dbReference type="Proteomes" id="UP000437068"/>
    </source>
</evidence>
<dbReference type="Proteomes" id="UP000440732">
    <property type="component" value="Unassembled WGS sequence"/>
</dbReference>
<reference evidence="10 11" key="1">
    <citation type="submission" date="2018-08" db="EMBL/GenBank/DDBJ databases">
        <title>Genomic investigation of the strawberry pathogen Phytophthora fragariae indicates pathogenicity is determined by transcriptional variation in three key races.</title>
        <authorList>
            <person name="Adams T.M."/>
            <person name="Armitage A.D."/>
            <person name="Sobczyk M.K."/>
            <person name="Bates H.J."/>
            <person name="Dunwell J.M."/>
            <person name="Nellist C.F."/>
            <person name="Harrison R.J."/>
        </authorList>
    </citation>
    <scope>NUCLEOTIDE SEQUENCE [LARGE SCALE GENOMIC DNA]</scope>
    <source>
        <strain evidence="9 12">A4</strain>
        <strain evidence="8 13">BC-1</strain>
        <strain evidence="7 17">BC-23</strain>
        <strain evidence="6 11">NOV-27</strain>
        <strain evidence="5 14">NOV-5</strain>
        <strain evidence="4 15">NOV-71</strain>
        <strain evidence="1 10">NOV-9</strain>
        <strain evidence="3 18">ONT-3</strain>
        <strain evidence="2 16">SCRP245</strain>
    </source>
</reference>
<dbReference type="Proteomes" id="UP000429523">
    <property type="component" value="Unassembled WGS sequence"/>
</dbReference>
<evidence type="ECO:0000313" key="9">
    <source>
        <dbReference type="EMBL" id="KAE9328736.1"/>
    </source>
</evidence>
<accession>A0A6A3UNN3</accession>
<dbReference type="Proteomes" id="UP000441208">
    <property type="component" value="Unassembled WGS sequence"/>
</dbReference>
<evidence type="ECO:0000313" key="13">
    <source>
        <dbReference type="Proteomes" id="UP000440367"/>
    </source>
</evidence>
<evidence type="ECO:0000313" key="4">
    <source>
        <dbReference type="EMBL" id="KAE9138684.1"/>
    </source>
</evidence>
<dbReference type="EMBL" id="QXFX01000027">
    <property type="protein sequence ID" value="KAE9137889.1"/>
    <property type="molecule type" value="Genomic_DNA"/>
</dbReference>
<keyword evidence="11" id="KW-1185">Reference proteome</keyword>
<dbReference type="Proteomes" id="UP000433483">
    <property type="component" value="Unassembled WGS sequence"/>
</dbReference>
<dbReference type="EMBL" id="QXGE01000029">
    <property type="protein sequence ID" value="KAE9328736.1"/>
    <property type="molecule type" value="Genomic_DNA"/>
</dbReference>
<evidence type="ECO:0000313" key="8">
    <source>
        <dbReference type="EMBL" id="KAE9256697.1"/>
    </source>
</evidence>
<evidence type="ECO:0000313" key="1">
    <source>
        <dbReference type="EMBL" id="KAE8948998.1"/>
    </source>
</evidence>
<dbReference type="EMBL" id="QXGF01000033">
    <property type="protein sequence ID" value="KAE8948998.1"/>
    <property type="molecule type" value="Genomic_DNA"/>
</dbReference>
<dbReference type="EMBL" id="QXFW01000020">
    <property type="protein sequence ID" value="KAE9029985.1"/>
    <property type="molecule type" value="Genomic_DNA"/>
</dbReference>
<evidence type="ECO:0000313" key="6">
    <source>
        <dbReference type="EMBL" id="KAE9235330.1"/>
    </source>
</evidence>
<dbReference type="Proteomes" id="UP000440367">
    <property type="component" value="Unassembled WGS sequence"/>
</dbReference>
<dbReference type="EMBL" id="QXGD01000042">
    <property type="protein sequence ID" value="KAE9256697.1"/>
    <property type="molecule type" value="Genomic_DNA"/>
</dbReference>
<evidence type="ECO:0000313" key="3">
    <source>
        <dbReference type="EMBL" id="KAE9137889.1"/>
    </source>
</evidence>
<evidence type="ECO:0000313" key="11">
    <source>
        <dbReference type="Proteomes" id="UP000433483"/>
    </source>
</evidence>
<evidence type="ECO:0000313" key="16">
    <source>
        <dbReference type="Proteomes" id="UP000460718"/>
    </source>
</evidence>
<proteinExistence type="predicted"/>
<evidence type="ECO:0000313" key="2">
    <source>
        <dbReference type="EMBL" id="KAE9029985.1"/>
    </source>
</evidence>
<evidence type="ECO:0000313" key="7">
    <source>
        <dbReference type="EMBL" id="KAE9249388.1"/>
    </source>
</evidence>
<protein>
    <submittedName>
        <fullName evidence="5">Uncharacterized protein</fullName>
    </submittedName>
</protein>
<gene>
    <name evidence="9" type="ORF">PF001_g1243</name>
    <name evidence="8" type="ORF">PF002_g1725</name>
    <name evidence="7" type="ORF">PF004_g3420</name>
    <name evidence="6" type="ORF">PF005_g1502</name>
    <name evidence="5" type="ORF">PF006_g2920</name>
    <name evidence="4" type="ORF">PF007_g1293</name>
    <name evidence="1" type="ORF">PF009_g1440</name>
    <name evidence="3" type="ORF">PF010_g1128</name>
    <name evidence="2" type="ORF">PF011_g820</name>
</gene>
<sequence length="83" mass="8697">MSGSPRSERAGFVAVALGPPMASAYPVAGESLGMHSCGKWLGFAAHPTRSSGSLHSSGHLVLCCRRGSWSRQSGQSPTRITRK</sequence>
<dbReference type="AlphaFoldDB" id="A0A6A3UNN3"/>
<evidence type="ECO:0000313" key="15">
    <source>
        <dbReference type="Proteomes" id="UP000441208"/>
    </source>
</evidence>
<dbReference type="Proteomes" id="UP000437068">
    <property type="component" value="Unassembled WGS sequence"/>
</dbReference>
<evidence type="ECO:0000313" key="18">
    <source>
        <dbReference type="Proteomes" id="UP000488956"/>
    </source>
</evidence>
<dbReference type="EMBL" id="QXGC01000108">
    <property type="protein sequence ID" value="KAE9249388.1"/>
    <property type="molecule type" value="Genomic_DNA"/>
</dbReference>
<dbReference type="Proteomes" id="UP000460718">
    <property type="component" value="Unassembled WGS sequence"/>
</dbReference>
<dbReference type="EMBL" id="QXFZ01000030">
    <property type="protein sequence ID" value="KAE9138684.1"/>
    <property type="molecule type" value="Genomic_DNA"/>
</dbReference>
<dbReference type="Proteomes" id="UP000476176">
    <property type="component" value="Unassembled WGS sequence"/>
</dbReference>
<evidence type="ECO:0000313" key="14">
    <source>
        <dbReference type="Proteomes" id="UP000440732"/>
    </source>
</evidence>
<comment type="caution">
    <text evidence="5">The sequence shown here is derived from an EMBL/GenBank/DDBJ whole genome shotgun (WGS) entry which is preliminary data.</text>
</comment>
<evidence type="ECO:0000313" key="5">
    <source>
        <dbReference type="EMBL" id="KAE9152886.1"/>
    </source>
</evidence>
<dbReference type="EMBL" id="QXGB01000037">
    <property type="protein sequence ID" value="KAE9235330.1"/>
    <property type="molecule type" value="Genomic_DNA"/>
</dbReference>
<dbReference type="Proteomes" id="UP000488956">
    <property type="component" value="Unassembled WGS sequence"/>
</dbReference>